<reference evidence="1" key="1">
    <citation type="submission" date="2023-04" db="EMBL/GenBank/DDBJ databases">
        <title>A chromosome-level genome assembly of the parasitoid wasp Eretmocerus hayati.</title>
        <authorList>
            <person name="Zhong Y."/>
            <person name="Liu S."/>
            <person name="Liu Y."/>
        </authorList>
    </citation>
    <scope>NUCLEOTIDE SEQUENCE</scope>
    <source>
        <strain evidence="1">ZJU_SS_LIU_2023</strain>
    </source>
</reference>
<protein>
    <submittedName>
        <fullName evidence="1">Uncharacterized protein</fullName>
    </submittedName>
</protein>
<proteinExistence type="predicted"/>
<dbReference type="Proteomes" id="UP001239111">
    <property type="component" value="Chromosome 3"/>
</dbReference>
<keyword evidence="2" id="KW-1185">Reference proteome</keyword>
<name>A0ACC2NKB7_9HYME</name>
<sequence length="322" mass="34704">MDVSISESVDSVYHNDNLSGGSTKKPKESSTDDSSGNDSEKENSDSEDEKMEETPSIVEQAEAVNQPETVVFQQPNTDGGIVINVEEFRHERNANVGHSSYFEVKPKIEITHTIIISNDEDTRVDIPLSSQKKESILETPSSSSGEARTKTEPSLNDCEERGKGPAADQLPIASGFVKPETKKRKTNDEAKSDANAGDQGSAEPVPEKKKKGVASKKTLKESSASTSCEKDVSRSAVYKALQNAEEELANRTLGVAKRGDDALGSITQVLNEMLLQMKESSLSSALEVEVSNSLVENMATAIVGLCSALKKLMTFMVTQASN</sequence>
<evidence type="ECO:0000313" key="1">
    <source>
        <dbReference type="EMBL" id="KAJ8671341.1"/>
    </source>
</evidence>
<accession>A0ACC2NKB7</accession>
<organism evidence="1 2">
    <name type="scientific">Eretmocerus hayati</name>
    <dbReference type="NCBI Taxonomy" id="131215"/>
    <lineage>
        <taxon>Eukaryota</taxon>
        <taxon>Metazoa</taxon>
        <taxon>Ecdysozoa</taxon>
        <taxon>Arthropoda</taxon>
        <taxon>Hexapoda</taxon>
        <taxon>Insecta</taxon>
        <taxon>Pterygota</taxon>
        <taxon>Neoptera</taxon>
        <taxon>Endopterygota</taxon>
        <taxon>Hymenoptera</taxon>
        <taxon>Apocrita</taxon>
        <taxon>Proctotrupomorpha</taxon>
        <taxon>Chalcidoidea</taxon>
        <taxon>Aphelinidae</taxon>
        <taxon>Aphelininae</taxon>
        <taxon>Eretmocerus</taxon>
    </lineage>
</organism>
<dbReference type="EMBL" id="CM056743">
    <property type="protein sequence ID" value="KAJ8671341.1"/>
    <property type="molecule type" value="Genomic_DNA"/>
</dbReference>
<evidence type="ECO:0000313" key="2">
    <source>
        <dbReference type="Proteomes" id="UP001239111"/>
    </source>
</evidence>
<gene>
    <name evidence="1" type="ORF">QAD02_002600</name>
</gene>
<comment type="caution">
    <text evidence="1">The sequence shown here is derived from an EMBL/GenBank/DDBJ whole genome shotgun (WGS) entry which is preliminary data.</text>
</comment>